<evidence type="ECO:0000313" key="2">
    <source>
        <dbReference type="EMBL" id="KAF9501418.1"/>
    </source>
</evidence>
<dbReference type="Proteomes" id="UP000807025">
    <property type="component" value="Unassembled WGS sequence"/>
</dbReference>
<keyword evidence="3" id="KW-1185">Reference proteome</keyword>
<name>A0A9P6A923_PLEER</name>
<evidence type="ECO:0000313" key="3">
    <source>
        <dbReference type="Proteomes" id="UP000807025"/>
    </source>
</evidence>
<organism evidence="2 3">
    <name type="scientific">Pleurotus eryngii</name>
    <name type="common">Boletus of the steppes</name>
    <dbReference type="NCBI Taxonomy" id="5323"/>
    <lineage>
        <taxon>Eukaryota</taxon>
        <taxon>Fungi</taxon>
        <taxon>Dikarya</taxon>
        <taxon>Basidiomycota</taxon>
        <taxon>Agaricomycotina</taxon>
        <taxon>Agaricomycetes</taxon>
        <taxon>Agaricomycetidae</taxon>
        <taxon>Agaricales</taxon>
        <taxon>Pleurotineae</taxon>
        <taxon>Pleurotaceae</taxon>
        <taxon>Pleurotus</taxon>
    </lineage>
</organism>
<accession>A0A9P6A923</accession>
<dbReference type="EMBL" id="MU154523">
    <property type="protein sequence ID" value="KAF9501418.1"/>
    <property type="molecule type" value="Genomic_DNA"/>
</dbReference>
<feature type="region of interest" description="Disordered" evidence="1">
    <location>
        <begin position="216"/>
        <end position="240"/>
    </location>
</feature>
<dbReference type="AlphaFoldDB" id="A0A9P6A923"/>
<protein>
    <submittedName>
        <fullName evidence="2">Uncharacterized protein</fullName>
    </submittedName>
</protein>
<sequence length="262" mass="29542">MLRMAPRGVVDYLLVRSGGTFSATTTTCKLEQYEDVEVLPRMTFFCPISYFAPVDTESLFYNRTDDGNESTMLPKTGPVQSVLLSVIPDFMRAYASFRCMLVTSPPMVIGWRFADRQAAAGGFRSILVPSRAYRFSLFTSPIPHLPFRFLYVVHCRLFLTTLTSFVEFIDLRLCSPPTKPIQPTRLLREYPSPAHKSLYTAADSYTDSCYTAANAHTPHTSRTTRAAPAPSMGPRMARRGGKVWRVQRPITREWEWGVGGES</sequence>
<gene>
    <name evidence="2" type="ORF">BDN71DRAFT_703625</name>
</gene>
<proteinExistence type="predicted"/>
<reference evidence="2" key="1">
    <citation type="submission" date="2020-11" db="EMBL/GenBank/DDBJ databases">
        <authorList>
            <consortium name="DOE Joint Genome Institute"/>
            <person name="Ahrendt S."/>
            <person name="Riley R."/>
            <person name="Andreopoulos W."/>
            <person name="Labutti K."/>
            <person name="Pangilinan J."/>
            <person name="Ruiz-Duenas F.J."/>
            <person name="Barrasa J.M."/>
            <person name="Sanchez-Garcia M."/>
            <person name="Camarero S."/>
            <person name="Miyauchi S."/>
            <person name="Serrano A."/>
            <person name="Linde D."/>
            <person name="Babiker R."/>
            <person name="Drula E."/>
            <person name="Ayuso-Fernandez I."/>
            <person name="Pacheco R."/>
            <person name="Padilla G."/>
            <person name="Ferreira P."/>
            <person name="Barriuso J."/>
            <person name="Kellner H."/>
            <person name="Castanera R."/>
            <person name="Alfaro M."/>
            <person name="Ramirez L."/>
            <person name="Pisabarro A.G."/>
            <person name="Kuo A."/>
            <person name="Tritt A."/>
            <person name="Lipzen A."/>
            <person name="He G."/>
            <person name="Yan M."/>
            <person name="Ng V."/>
            <person name="Cullen D."/>
            <person name="Martin F."/>
            <person name="Rosso M.-N."/>
            <person name="Henrissat B."/>
            <person name="Hibbett D."/>
            <person name="Martinez A.T."/>
            <person name="Grigoriev I.V."/>
        </authorList>
    </citation>
    <scope>NUCLEOTIDE SEQUENCE</scope>
    <source>
        <strain evidence="2">ATCC 90797</strain>
    </source>
</reference>
<evidence type="ECO:0000256" key="1">
    <source>
        <dbReference type="SAM" id="MobiDB-lite"/>
    </source>
</evidence>
<comment type="caution">
    <text evidence="2">The sequence shown here is derived from an EMBL/GenBank/DDBJ whole genome shotgun (WGS) entry which is preliminary data.</text>
</comment>